<dbReference type="PROSITE" id="PS00560">
    <property type="entry name" value="CARBOXYPEPT_SER_HIS"/>
    <property type="match status" value="1"/>
</dbReference>
<evidence type="ECO:0000256" key="3">
    <source>
        <dbReference type="ARBA" id="ARBA00022554"/>
    </source>
</evidence>
<keyword evidence="4 11" id="KW-0121">Carboxypeptidase</keyword>
<gene>
    <name evidence="12" type="primary">PRC1</name>
    <name evidence="12" type="ORF">AWJ20_4686</name>
</gene>
<evidence type="ECO:0000256" key="11">
    <source>
        <dbReference type="RuleBase" id="RU361156"/>
    </source>
</evidence>
<dbReference type="Gene3D" id="1.10.287.410">
    <property type="match status" value="1"/>
</dbReference>
<comment type="similarity">
    <text evidence="2 11">Belongs to the peptidase S10 family.</text>
</comment>
<dbReference type="GO" id="GO:0006995">
    <property type="term" value="P:cellular response to nitrogen starvation"/>
    <property type="evidence" value="ECO:0007669"/>
    <property type="project" value="EnsemblFungi"/>
</dbReference>
<dbReference type="GO" id="GO:0031638">
    <property type="term" value="P:zymogen activation"/>
    <property type="evidence" value="ECO:0007669"/>
    <property type="project" value="EnsemblFungi"/>
</dbReference>
<dbReference type="GO" id="GO:0046938">
    <property type="term" value="P:phytochelatin biosynthetic process"/>
    <property type="evidence" value="ECO:0007669"/>
    <property type="project" value="EnsemblFungi"/>
</dbReference>
<sequence>MKLNSGLTALAVLSSASALLVPPFTEKKEDSSSPSTQQFKFQIPSELGSIDGLSSYLHIDRAQVASIMQTLAHELGQSWHDIPSLAIDSWYEVLKHSPQSFPELRENLVRQLELSRELNLPVSQVMDWGLKQSSSAHGGKAGVASSSSSSSNVKVDWEHVVESDNFPAHSLNVKSPGSLGIDKVKQYSGYLNDNENDKHYFYWFFESRNDPKNDPVILWLNGGPGCSSLTGLLFENGPASISPELKPVHNPYSWNNNASVIFLDQPVNTGFSYSDSSTVSDTVTAGKDVYVFLSLFFQQFPEYNNLPFHIAGESYAGHYIPVFASEILSHDDRNFNLSSVLIGNGLTDPLRQYDFYEPMACGKGGEPSVLSQEECDGMINSQPRCDNLINACYNSQSAWTCVPATVYCNNAMMGPYQRTGKNVYDIRANCEGGSLCYTALDDIDKYLNKPEVKAALGAEVDEYASCNFDTNRNFVFAGDWMKPYQTSVTDLLEKDIPVLIYAGDKDFICNWLGNENWSKELEWSGGDKFKAAPLEPWKLADKEVGQVRNAGSHFTFLRIYGAGHMAPYDQPEASLEMVNRWISGDFAFN</sequence>
<evidence type="ECO:0000256" key="4">
    <source>
        <dbReference type="ARBA" id="ARBA00022645"/>
    </source>
</evidence>
<dbReference type="AlphaFoldDB" id="A0A167E7P7"/>
<proteinExistence type="inferred from homology"/>
<dbReference type="Proteomes" id="UP000189580">
    <property type="component" value="Chromosome d"/>
</dbReference>
<keyword evidence="8" id="KW-1015">Disulfide bond</keyword>
<dbReference type="KEGG" id="slb:AWJ20_4686"/>
<comment type="subcellular location">
    <subcellularLocation>
        <location evidence="1">Vacuole</location>
    </subcellularLocation>
</comment>
<evidence type="ECO:0000256" key="10">
    <source>
        <dbReference type="ARBA" id="ARBA00052076"/>
    </source>
</evidence>
<dbReference type="Pfam" id="PF00450">
    <property type="entry name" value="Peptidase_S10"/>
    <property type="match status" value="1"/>
</dbReference>
<feature type="signal peptide" evidence="11">
    <location>
        <begin position="1"/>
        <end position="18"/>
    </location>
</feature>
<dbReference type="PANTHER" id="PTHR11802">
    <property type="entry name" value="SERINE PROTEASE FAMILY S10 SERINE CARBOXYPEPTIDASE"/>
    <property type="match status" value="1"/>
</dbReference>
<dbReference type="PROSITE" id="PS00131">
    <property type="entry name" value="CARBOXYPEPT_SER_SER"/>
    <property type="match status" value="1"/>
</dbReference>
<dbReference type="EC" id="3.4.16.-" evidence="11"/>
<evidence type="ECO:0000256" key="7">
    <source>
        <dbReference type="ARBA" id="ARBA00022801"/>
    </source>
</evidence>
<evidence type="ECO:0000313" key="13">
    <source>
        <dbReference type="Proteomes" id="UP000189580"/>
    </source>
</evidence>
<organism evidence="12 13">
    <name type="scientific">Sugiyamaella lignohabitans</name>
    <dbReference type="NCBI Taxonomy" id="796027"/>
    <lineage>
        <taxon>Eukaryota</taxon>
        <taxon>Fungi</taxon>
        <taxon>Dikarya</taxon>
        <taxon>Ascomycota</taxon>
        <taxon>Saccharomycotina</taxon>
        <taxon>Dipodascomycetes</taxon>
        <taxon>Dipodascales</taxon>
        <taxon>Trichomonascaceae</taxon>
        <taxon>Sugiyamaella</taxon>
    </lineage>
</organism>
<dbReference type="GO" id="GO:0000328">
    <property type="term" value="C:fungal-type vacuole lumen"/>
    <property type="evidence" value="ECO:0007669"/>
    <property type="project" value="EnsemblFungi"/>
</dbReference>
<dbReference type="InterPro" id="IPR033124">
    <property type="entry name" value="Ser_caboxypep_his_AS"/>
</dbReference>
<dbReference type="EMBL" id="CP014502">
    <property type="protein sequence ID" value="ANB13742.1"/>
    <property type="molecule type" value="Genomic_DNA"/>
</dbReference>
<keyword evidence="7 11" id="KW-0378">Hydrolase</keyword>
<dbReference type="PANTHER" id="PTHR11802:SF113">
    <property type="entry name" value="SERINE CARBOXYPEPTIDASE CTSA-4.1"/>
    <property type="match status" value="1"/>
</dbReference>
<evidence type="ECO:0000256" key="2">
    <source>
        <dbReference type="ARBA" id="ARBA00009431"/>
    </source>
</evidence>
<keyword evidence="13" id="KW-1185">Reference proteome</keyword>
<name>A0A167E7P7_9ASCO</name>
<keyword evidence="9" id="KW-0325">Glycoprotein</keyword>
<dbReference type="SUPFAM" id="SSF53474">
    <property type="entry name" value="alpha/beta-Hydrolases"/>
    <property type="match status" value="1"/>
</dbReference>
<dbReference type="GO" id="GO:0005576">
    <property type="term" value="C:extracellular region"/>
    <property type="evidence" value="ECO:0007669"/>
    <property type="project" value="EnsemblFungi"/>
</dbReference>
<dbReference type="OrthoDB" id="443318at2759"/>
<evidence type="ECO:0000256" key="5">
    <source>
        <dbReference type="ARBA" id="ARBA00022670"/>
    </source>
</evidence>
<dbReference type="RefSeq" id="XP_018736219.1">
    <property type="nucleotide sequence ID" value="XM_018881774.1"/>
</dbReference>
<evidence type="ECO:0000313" key="12">
    <source>
        <dbReference type="EMBL" id="ANB13742.1"/>
    </source>
</evidence>
<dbReference type="Gene3D" id="3.40.50.1820">
    <property type="entry name" value="alpha/beta hydrolase"/>
    <property type="match status" value="1"/>
</dbReference>
<keyword evidence="5 11" id="KW-0645">Protease</keyword>
<protein>
    <recommendedName>
        <fullName evidence="11">Carboxypeptidase</fullName>
        <ecNumber evidence="11">3.4.16.-</ecNumber>
    </recommendedName>
</protein>
<feature type="chain" id="PRO_5007749130" description="Carboxypeptidase" evidence="11">
    <location>
        <begin position="19"/>
        <end position="589"/>
    </location>
</feature>
<dbReference type="PRINTS" id="PR00724">
    <property type="entry name" value="CRBOXYPTASEC"/>
</dbReference>
<evidence type="ECO:0000256" key="9">
    <source>
        <dbReference type="ARBA" id="ARBA00023180"/>
    </source>
</evidence>
<dbReference type="FunFam" id="1.10.287.410:FF:000001">
    <property type="entry name" value="Carboxypeptidase Y"/>
    <property type="match status" value="1"/>
</dbReference>
<dbReference type="InterPro" id="IPR001563">
    <property type="entry name" value="Peptidase_S10"/>
</dbReference>
<evidence type="ECO:0000256" key="8">
    <source>
        <dbReference type="ARBA" id="ARBA00023157"/>
    </source>
</evidence>
<dbReference type="GeneID" id="30036844"/>
<reference evidence="12 13" key="1">
    <citation type="submission" date="2016-02" db="EMBL/GenBank/DDBJ databases">
        <title>Complete genome sequence and transcriptome regulation of the pentose utilising yeast Sugiyamaella lignohabitans.</title>
        <authorList>
            <person name="Bellasio M."/>
            <person name="Peymann A."/>
            <person name="Valli M."/>
            <person name="Sipitzky M."/>
            <person name="Graf A."/>
            <person name="Sauer M."/>
            <person name="Marx H."/>
            <person name="Mattanovich D."/>
        </authorList>
    </citation>
    <scope>NUCLEOTIDE SEQUENCE [LARGE SCALE GENOMIC DNA]</scope>
    <source>
        <strain evidence="12 13">CBS 10342</strain>
    </source>
</reference>
<keyword evidence="6 11" id="KW-0732">Signal</keyword>
<accession>A0A167E7P7</accession>
<evidence type="ECO:0000256" key="6">
    <source>
        <dbReference type="ARBA" id="ARBA00022729"/>
    </source>
</evidence>
<dbReference type="InterPro" id="IPR029058">
    <property type="entry name" value="AB_hydrolase_fold"/>
</dbReference>
<keyword evidence="3" id="KW-0926">Vacuole</keyword>
<dbReference type="GO" id="GO:0004185">
    <property type="term" value="F:serine-type carboxypeptidase activity"/>
    <property type="evidence" value="ECO:0007669"/>
    <property type="project" value="UniProtKB-UniRule"/>
</dbReference>
<dbReference type="InterPro" id="IPR018202">
    <property type="entry name" value="Ser_caboxypep_ser_AS"/>
</dbReference>
<evidence type="ECO:0000256" key="1">
    <source>
        <dbReference type="ARBA" id="ARBA00004116"/>
    </source>
</evidence>
<dbReference type="GO" id="GO:0016236">
    <property type="term" value="P:macroautophagy"/>
    <property type="evidence" value="ECO:0007669"/>
    <property type="project" value="EnsemblFungi"/>
</dbReference>
<comment type="catalytic activity">
    <reaction evidence="10">
        <text>Release of a C-terminal amino acid with broad specificity.</text>
        <dbReference type="EC" id="3.4.16.5"/>
    </reaction>
</comment>